<dbReference type="InterPro" id="IPR017853">
    <property type="entry name" value="GH"/>
</dbReference>
<dbReference type="Gene3D" id="2.60.40.1180">
    <property type="entry name" value="Golgi alpha-mannosidase II"/>
    <property type="match status" value="1"/>
</dbReference>
<sequence>MVGINDNSVEIEYLVNGNSGNLKKHTCMSCNDHVDREKGVLWLKKRLITIILICVGFAVIIKLVFIFFGTSSKPRHYISNHVIPDRKWYDMETVYEILTESFQDSSAKADNGLQSGDGVGDLKGVVDRLKYVRDVGCKILYINSMYESNDDDHMVVVDHRKIASVLGTMNDFNILLKFTKEMKMHVILDFIPNHTGRRSEWFLKSQKKEGKYTDYYIWAFCDPSKGSYPNNWMSVKGGRAWTYDNTRKQCFLHQLEDDKADLNLWNPDVRRELENILRFWLDKEVDGFHVHNVPYLYEDQNLEDEILIPGKIRQAYDDFEHNQTRNHPNNAKILQDWKSLLDTYSTESGKEKALIITADDDQDATLRYIDAGVTVVRVNPLSGNAASLAERIETKIKSNDFKETGWMYSDKYSSRLASIEGSQYTKALLTLQATLPGVSFNYYGNEIGMTDHPDQPVPLKYRTPMQWNAKGTEFSPNPPWCQRNPNYKTINVETEKAVGINYTPLKVFKILQKLRAKESFQFGEMRVFRDGDLLMYTRKAKGFPGYLVAINFGNNSVTESFYKSTGIPRQVKVVFHSHKQDNAAINLSHNSYILDPNHAVVLEYE</sequence>
<keyword evidence="1" id="KW-0472">Membrane</keyword>
<proteinExistence type="predicted"/>
<dbReference type="PANTHER" id="PTHR10357:SF179">
    <property type="entry name" value="NEUTRAL AND BASIC AMINO ACID TRANSPORT PROTEIN RBAT"/>
    <property type="match status" value="1"/>
</dbReference>
<dbReference type="SMART" id="SM00642">
    <property type="entry name" value="Aamy"/>
    <property type="match status" value="1"/>
</dbReference>
<reference evidence="4" key="1">
    <citation type="submission" date="2025-08" db="UniProtKB">
        <authorList>
            <consortium name="RefSeq"/>
        </authorList>
    </citation>
    <scope>IDENTIFICATION</scope>
    <source>
        <tissue evidence="4">Whole sample</tissue>
    </source>
</reference>
<accession>A0A8B8D9Y6</accession>
<dbReference type="Pfam" id="PF00128">
    <property type="entry name" value="Alpha-amylase"/>
    <property type="match status" value="1"/>
</dbReference>
<dbReference type="Gene3D" id="3.20.20.80">
    <property type="entry name" value="Glycosidases"/>
    <property type="match status" value="2"/>
</dbReference>
<dbReference type="InterPro" id="IPR045857">
    <property type="entry name" value="O16G_dom_2"/>
</dbReference>
<dbReference type="InterPro" id="IPR006047">
    <property type="entry name" value="GH13_cat_dom"/>
</dbReference>
<dbReference type="InterPro" id="IPR013780">
    <property type="entry name" value="Glyco_hydro_b"/>
</dbReference>
<dbReference type="GO" id="GO:0005975">
    <property type="term" value="P:carbohydrate metabolic process"/>
    <property type="evidence" value="ECO:0007669"/>
    <property type="project" value="InterPro"/>
</dbReference>
<dbReference type="KEGG" id="cvn:111125414"/>
<evidence type="ECO:0000259" key="2">
    <source>
        <dbReference type="SMART" id="SM00642"/>
    </source>
</evidence>
<protein>
    <submittedName>
        <fullName evidence="4">Neutral and basic amino acid transport protein rBAT-like</fullName>
    </submittedName>
</protein>
<evidence type="ECO:0000313" key="4">
    <source>
        <dbReference type="RefSeq" id="XP_022324907.1"/>
    </source>
</evidence>
<keyword evidence="1" id="KW-1133">Transmembrane helix</keyword>
<feature type="transmembrane region" description="Helical" evidence="1">
    <location>
        <begin position="47"/>
        <end position="68"/>
    </location>
</feature>
<name>A0A8B8D9Y6_CRAVI</name>
<dbReference type="Gene3D" id="3.90.400.10">
    <property type="entry name" value="Oligo-1,6-glucosidase, Domain 2"/>
    <property type="match status" value="1"/>
</dbReference>
<evidence type="ECO:0000313" key="3">
    <source>
        <dbReference type="Proteomes" id="UP000694844"/>
    </source>
</evidence>
<dbReference type="AlphaFoldDB" id="A0A8B8D9Y6"/>
<dbReference type="GeneID" id="111125414"/>
<gene>
    <name evidence="4" type="primary">LOC111125414</name>
</gene>
<organism evidence="3 4">
    <name type="scientific">Crassostrea virginica</name>
    <name type="common">Eastern oyster</name>
    <dbReference type="NCBI Taxonomy" id="6565"/>
    <lineage>
        <taxon>Eukaryota</taxon>
        <taxon>Metazoa</taxon>
        <taxon>Spiralia</taxon>
        <taxon>Lophotrochozoa</taxon>
        <taxon>Mollusca</taxon>
        <taxon>Bivalvia</taxon>
        <taxon>Autobranchia</taxon>
        <taxon>Pteriomorphia</taxon>
        <taxon>Ostreida</taxon>
        <taxon>Ostreoidea</taxon>
        <taxon>Ostreidae</taxon>
        <taxon>Crassostrea</taxon>
    </lineage>
</organism>
<dbReference type="PANTHER" id="PTHR10357">
    <property type="entry name" value="ALPHA-AMYLASE FAMILY MEMBER"/>
    <property type="match status" value="1"/>
</dbReference>
<feature type="domain" description="Glycosyl hydrolase family 13 catalytic" evidence="2">
    <location>
        <begin position="96"/>
        <end position="496"/>
    </location>
</feature>
<keyword evidence="1" id="KW-0812">Transmembrane</keyword>
<dbReference type="SUPFAM" id="SSF51445">
    <property type="entry name" value="(Trans)glycosidases"/>
    <property type="match status" value="1"/>
</dbReference>
<evidence type="ECO:0000256" key="1">
    <source>
        <dbReference type="SAM" id="Phobius"/>
    </source>
</evidence>
<dbReference type="OrthoDB" id="1740265at2759"/>
<dbReference type="Proteomes" id="UP000694844">
    <property type="component" value="Chromosome 3"/>
</dbReference>
<keyword evidence="3" id="KW-1185">Reference proteome</keyword>
<dbReference type="RefSeq" id="XP_022324907.1">
    <property type="nucleotide sequence ID" value="XM_022469199.1"/>
</dbReference>